<accession>A0A8S2U8Z4</accession>
<feature type="non-terminal residue" evidence="3">
    <location>
        <position position="1"/>
    </location>
</feature>
<feature type="compositionally biased region" description="Basic and acidic residues" evidence="1">
    <location>
        <begin position="10"/>
        <end position="24"/>
    </location>
</feature>
<protein>
    <submittedName>
        <fullName evidence="3">Uncharacterized protein</fullName>
    </submittedName>
</protein>
<dbReference type="Proteomes" id="UP000681967">
    <property type="component" value="Unassembled WGS sequence"/>
</dbReference>
<reference evidence="3" key="1">
    <citation type="submission" date="2021-02" db="EMBL/GenBank/DDBJ databases">
        <authorList>
            <person name="Nowell W R."/>
        </authorList>
    </citation>
    <scope>NUCLEOTIDE SEQUENCE</scope>
</reference>
<dbReference type="Proteomes" id="UP000681720">
    <property type="component" value="Unassembled WGS sequence"/>
</dbReference>
<name>A0A8S2U8Z4_9BILA</name>
<evidence type="ECO:0000313" key="3">
    <source>
        <dbReference type="EMBL" id="CAF4331169.1"/>
    </source>
</evidence>
<dbReference type="AlphaFoldDB" id="A0A8S2U8Z4"/>
<organism evidence="3 5">
    <name type="scientific">Rotaria magnacalcarata</name>
    <dbReference type="NCBI Taxonomy" id="392030"/>
    <lineage>
        <taxon>Eukaryota</taxon>
        <taxon>Metazoa</taxon>
        <taxon>Spiralia</taxon>
        <taxon>Gnathifera</taxon>
        <taxon>Rotifera</taxon>
        <taxon>Eurotatoria</taxon>
        <taxon>Bdelloidea</taxon>
        <taxon>Philodinida</taxon>
        <taxon>Philodinidae</taxon>
        <taxon>Rotaria</taxon>
    </lineage>
</organism>
<proteinExistence type="predicted"/>
<evidence type="ECO:0000313" key="2">
    <source>
        <dbReference type="EMBL" id="CAF4228232.1"/>
    </source>
</evidence>
<gene>
    <name evidence="2" type="ORF">BYL167_LOCUS24673</name>
    <name evidence="4" type="ORF">GIL414_LOCUS27998</name>
    <name evidence="3" type="ORF">SMN809_LOCUS27380</name>
</gene>
<sequence>MTDTIGNLNRDNKKLQNDLNERERQQKQIIEEHELQYKQQIHEHQKNLELSTQEIENLKSDLANLREEK</sequence>
<dbReference type="Proteomes" id="UP000676336">
    <property type="component" value="Unassembled WGS sequence"/>
</dbReference>
<evidence type="ECO:0000256" key="1">
    <source>
        <dbReference type="SAM" id="MobiDB-lite"/>
    </source>
</evidence>
<dbReference type="EMBL" id="CAJOBJ010046243">
    <property type="protein sequence ID" value="CAF4351393.1"/>
    <property type="molecule type" value="Genomic_DNA"/>
</dbReference>
<feature type="region of interest" description="Disordered" evidence="1">
    <location>
        <begin position="1"/>
        <end position="24"/>
    </location>
</feature>
<dbReference type="EMBL" id="CAJOBI010042540">
    <property type="protein sequence ID" value="CAF4331169.1"/>
    <property type="molecule type" value="Genomic_DNA"/>
</dbReference>
<comment type="caution">
    <text evidence="3">The sequence shown here is derived from an EMBL/GenBank/DDBJ whole genome shotgun (WGS) entry which is preliminary data.</text>
</comment>
<dbReference type="EMBL" id="CAJOBH010022222">
    <property type="protein sequence ID" value="CAF4228232.1"/>
    <property type="molecule type" value="Genomic_DNA"/>
</dbReference>
<evidence type="ECO:0000313" key="4">
    <source>
        <dbReference type="EMBL" id="CAF4351393.1"/>
    </source>
</evidence>
<evidence type="ECO:0000313" key="5">
    <source>
        <dbReference type="Proteomes" id="UP000676336"/>
    </source>
</evidence>